<proteinExistence type="inferred from homology"/>
<evidence type="ECO:0000256" key="1">
    <source>
        <dbReference type="ARBA" id="ARBA00004236"/>
    </source>
</evidence>
<evidence type="ECO:0000256" key="9">
    <source>
        <dbReference type="ARBA" id="ARBA00040345"/>
    </source>
</evidence>
<evidence type="ECO:0000256" key="5">
    <source>
        <dbReference type="ARBA" id="ARBA00023136"/>
    </source>
</evidence>
<keyword evidence="10" id="KW-1133">Transmembrane helix</keyword>
<gene>
    <name evidence="12" type="ORF">ENT17_00850</name>
</gene>
<comment type="caution">
    <text evidence="12">The sequence shown here is derived from an EMBL/GenBank/DDBJ whole genome shotgun (WGS) entry which is preliminary data.</text>
</comment>
<evidence type="ECO:0000256" key="3">
    <source>
        <dbReference type="ARBA" id="ARBA00022676"/>
    </source>
</evidence>
<feature type="transmembrane region" description="Helical" evidence="10">
    <location>
        <begin position="286"/>
        <end position="312"/>
    </location>
</feature>
<dbReference type="EMBL" id="DSXR01000014">
    <property type="protein sequence ID" value="HGS86148.1"/>
    <property type="molecule type" value="Genomic_DNA"/>
</dbReference>
<evidence type="ECO:0000259" key="11">
    <source>
        <dbReference type="Pfam" id="PF00535"/>
    </source>
</evidence>
<reference evidence="12" key="1">
    <citation type="journal article" date="2020" name="mSystems">
        <title>Genome- and Community-Level Interaction Insights into Carbon Utilization and Element Cycling Functions of Hydrothermarchaeota in Hydrothermal Sediment.</title>
        <authorList>
            <person name="Zhou Z."/>
            <person name="Liu Y."/>
            <person name="Xu W."/>
            <person name="Pan J."/>
            <person name="Luo Z.H."/>
            <person name="Li M."/>
        </authorList>
    </citation>
    <scope>NUCLEOTIDE SEQUENCE [LARGE SCALE GENOMIC DNA]</scope>
    <source>
        <strain evidence="12">SpSt-556</strain>
    </source>
</reference>
<feature type="domain" description="Glycosyltransferase 2-like" evidence="11">
    <location>
        <begin position="50"/>
        <end position="220"/>
    </location>
</feature>
<evidence type="ECO:0000256" key="4">
    <source>
        <dbReference type="ARBA" id="ARBA00022679"/>
    </source>
</evidence>
<dbReference type="Pfam" id="PF00535">
    <property type="entry name" value="Glycos_transf_2"/>
    <property type="match status" value="1"/>
</dbReference>
<dbReference type="InterPro" id="IPR001173">
    <property type="entry name" value="Glyco_trans_2-like"/>
</dbReference>
<dbReference type="Gene3D" id="3.90.550.10">
    <property type="entry name" value="Spore Coat Polysaccharide Biosynthesis Protein SpsA, Chain A"/>
    <property type="match status" value="1"/>
</dbReference>
<feature type="transmembrane region" description="Helical" evidence="10">
    <location>
        <begin position="324"/>
        <end position="342"/>
    </location>
</feature>
<dbReference type="InterPro" id="IPR029044">
    <property type="entry name" value="Nucleotide-diphossugar_trans"/>
</dbReference>
<comment type="subcellular location">
    <subcellularLocation>
        <location evidence="1">Cell membrane</location>
    </subcellularLocation>
</comment>
<comment type="function">
    <text evidence="6">Catalyzes the glycosylation of 4,4'-diaponeurosporenoate, i.e. the esterification of glucose at the C1'' position with the carboxyl group of 4,4'-diaponeurosporenic acid, to form glycosyl-4,4'-diaponeurosporenoate. This is a step in the biosynthesis of staphyloxanthin, an orange pigment present in most staphylococci strains.</text>
</comment>
<evidence type="ECO:0000256" key="10">
    <source>
        <dbReference type="SAM" id="Phobius"/>
    </source>
</evidence>
<keyword evidence="5 10" id="KW-0472">Membrane</keyword>
<evidence type="ECO:0000256" key="8">
    <source>
        <dbReference type="ARBA" id="ARBA00038120"/>
    </source>
</evidence>
<evidence type="ECO:0000256" key="2">
    <source>
        <dbReference type="ARBA" id="ARBA00022475"/>
    </source>
</evidence>
<dbReference type="PANTHER" id="PTHR43646:SF2">
    <property type="entry name" value="GLYCOSYLTRANSFERASE 2-LIKE DOMAIN-CONTAINING PROTEIN"/>
    <property type="match status" value="1"/>
</dbReference>
<dbReference type="GO" id="GO:0016757">
    <property type="term" value="F:glycosyltransferase activity"/>
    <property type="evidence" value="ECO:0007669"/>
    <property type="project" value="UniProtKB-KW"/>
</dbReference>
<feature type="transmembrane region" description="Helical" evidence="10">
    <location>
        <begin position="348"/>
        <end position="371"/>
    </location>
</feature>
<keyword evidence="2" id="KW-1003">Cell membrane</keyword>
<dbReference type="AlphaFoldDB" id="A0A7C4Q0T7"/>
<dbReference type="SUPFAM" id="SSF53448">
    <property type="entry name" value="Nucleotide-diphospho-sugar transferases"/>
    <property type="match status" value="1"/>
</dbReference>
<feature type="transmembrane region" description="Helical" evidence="10">
    <location>
        <begin position="16"/>
        <end position="34"/>
    </location>
</feature>
<protein>
    <recommendedName>
        <fullName evidence="9">4,4'-diaponeurosporenoate glycosyltransferase</fullName>
    </recommendedName>
</protein>
<comment type="similarity">
    <text evidence="8">Belongs to the glycosyltransferase 2 family. CrtQ subfamily.</text>
</comment>
<name>A0A7C4Q0T7_9CHLR</name>
<keyword evidence="10" id="KW-0812">Transmembrane</keyword>
<dbReference type="GO" id="GO:0005886">
    <property type="term" value="C:plasma membrane"/>
    <property type="evidence" value="ECO:0007669"/>
    <property type="project" value="UniProtKB-SubCell"/>
</dbReference>
<comment type="pathway">
    <text evidence="7">Carotenoid biosynthesis; staphyloxanthin biosynthesis; staphyloxanthin from farnesyl diphosphate: step 4/5.</text>
</comment>
<keyword evidence="3" id="KW-0328">Glycosyltransferase</keyword>
<evidence type="ECO:0000256" key="6">
    <source>
        <dbReference type="ARBA" id="ARBA00037281"/>
    </source>
</evidence>
<accession>A0A7C4Q0T7</accession>
<evidence type="ECO:0000313" key="12">
    <source>
        <dbReference type="EMBL" id="HGS86148.1"/>
    </source>
</evidence>
<evidence type="ECO:0000256" key="7">
    <source>
        <dbReference type="ARBA" id="ARBA00037904"/>
    </source>
</evidence>
<sequence length="390" mass="44796">MVTIWQFLISTHADGLLGYLVVILTISVFNLFWFRKIEHYPPAKKKPAVSVLIPARNEEANIAACLETVLEQDYPILEILVLDDQSTDRTAEIVRQYCQQDSRLALIEGKPLPAGWLGKHWACQQLAEQSRGELLLFLDADTRLQPQAVRYAINTLLQEAVNLLSVVPKEIVKSWGERLIQPFFLWAVYTVLPLGIANKVQLEWLTFTIGQFMLFDRRAYFAIGGHAAVRNDAVDDLALGRRTVQHGFRWWLADGTSQVECRMYHSLKQVIEGFSKNYFAAFRYNLVSYGFVFTWLTLVYWEPLIVLLLNGAGVGVDYFPTQKALLAVGLSLLIWILVYARLKFPVFLAVFYPFTILSNSLIAVRSFYLTLKGTSTWKDRRMERPKIRFF</sequence>
<organism evidence="12">
    <name type="scientific">Bellilinea caldifistulae</name>
    <dbReference type="NCBI Taxonomy" id="360411"/>
    <lineage>
        <taxon>Bacteria</taxon>
        <taxon>Bacillati</taxon>
        <taxon>Chloroflexota</taxon>
        <taxon>Anaerolineae</taxon>
        <taxon>Anaerolineales</taxon>
        <taxon>Anaerolineaceae</taxon>
        <taxon>Bellilinea</taxon>
    </lineage>
</organism>
<dbReference type="PANTHER" id="PTHR43646">
    <property type="entry name" value="GLYCOSYLTRANSFERASE"/>
    <property type="match status" value="1"/>
</dbReference>
<keyword evidence="4 12" id="KW-0808">Transferase</keyword>